<dbReference type="SUPFAM" id="SSF53850">
    <property type="entry name" value="Periplasmic binding protein-like II"/>
    <property type="match status" value="1"/>
</dbReference>
<dbReference type="RefSeq" id="WP_261850727.1">
    <property type="nucleotide sequence ID" value="NZ_BQXY01000001.1"/>
</dbReference>
<dbReference type="EMBL" id="BQXY01000001">
    <property type="protein sequence ID" value="GKU23668.1"/>
    <property type="molecule type" value="Genomic_DNA"/>
</dbReference>
<dbReference type="Gene3D" id="3.40.190.10">
    <property type="entry name" value="Periplasmic binding protein-like II"/>
    <property type="match status" value="1"/>
</dbReference>
<dbReference type="Proteomes" id="UP001057868">
    <property type="component" value="Unassembled WGS sequence"/>
</dbReference>
<name>A0A9W5XZ59_9CLOT</name>
<comment type="caution">
    <text evidence="2">The sequence shown here is derived from an EMBL/GenBank/DDBJ whole genome shotgun (WGS) entry which is preliminary data.</text>
</comment>
<dbReference type="PANTHER" id="PTHR43649:SF12">
    <property type="entry name" value="DIACETYLCHITOBIOSE BINDING PROTEIN DASA"/>
    <property type="match status" value="1"/>
</dbReference>
<dbReference type="PROSITE" id="PS51257">
    <property type="entry name" value="PROKAR_LIPOPROTEIN"/>
    <property type="match status" value="1"/>
</dbReference>
<gene>
    <name evidence="2" type="ORF">CFOLD11_04940</name>
</gene>
<sequence>MKKNFVKSLILVSIITVVSSIGGCSNSSTNTSSTASKEPVTITFPNFFTGTNVGAPAFQKKLAAFNAKYGSEIKVEIEDIPSDDAYVNKIKLLMTSGQTPDIINGKQGLYDLAVKSGIAVDLTPYIDADKDWKASMTDEALAARTVNGKLYSIPDSVDVVGYFYNKDMFEKAGITPAKTWDEWFSNCDKLKSKGFTPLAMMTGENSWTTNLILASLIGTSGDAGNKFMNTMHPKNYNTPEVIDSLKQIQKMLQNYTTSDAIGAKYADAANSFTSEKAAIIANGPWMISDFSNKEKSTAGFDKKVGCAAYPKSGLITSFREGYLICSKDKAHQDAAAKFIKFLTDNTSQQTDLEMLSQLPISKNVKISDDFKNANPVLSDLVNANFDSKVRYQSLDTINYANVTSAFSNLYSQLAANKITPEEMAKSLSDIAAKNAD</sequence>
<evidence type="ECO:0000256" key="1">
    <source>
        <dbReference type="SAM" id="SignalP"/>
    </source>
</evidence>
<dbReference type="AlphaFoldDB" id="A0A9W5XZ59"/>
<reference evidence="2" key="1">
    <citation type="journal article" date="2023" name="Int. J. Syst. Evol. Microbiol.">
        <title>&lt;i&gt;Clostridium folliculivorans&lt;/i&gt; sp. nov., isolated from soil samples of an organic paddy in Japan.</title>
        <authorList>
            <person name="Tazawa J."/>
            <person name="Kobayashi H."/>
            <person name="Tanizawa Y."/>
            <person name="Uchino A."/>
            <person name="Tanaka F."/>
            <person name="Urashima Y."/>
            <person name="Miura S."/>
            <person name="Sakamoto M."/>
            <person name="Ohkuma M."/>
            <person name="Tohno M."/>
        </authorList>
    </citation>
    <scope>NUCLEOTIDE SEQUENCE</scope>
    <source>
        <strain evidence="2">D1-1</strain>
    </source>
</reference>
<dbReference type="InterPro" id="IPR050490">
    <property type="entry name" value="Bact_solute-bd_prot1"/>
</dbReference>
<evidence type="ECO:0000313" key="3">
    <source>
        <dbReference type="Proteomes" id="UP001057868"/>
    </source>
</evidence>
<dbReference type="Pfam" id="PF01547">
    <property type="entry name" value="SBP_bac_1"/>
    <property type="match status" value="1"/>
</dbReference>
<feature type="chain" id="PRO_5040917724" evidence="1">
    <location>
        <begin position="23"/>
        <end position="436"/>
    </location>
</feature>
<dbReference type="PANTHER" id="PTHR43649">
    <property type="entry name" value="ARABINOSE-BINDING PROTEIN-RELATED"/>
    <property type="match status" value="1"/>
</dbReference>
<keyword evidence="3" id="KW-1185">Reference proteome</keyword>
<dbReference type="InterPro" id="IPR006059">
    <property type="entry name" value="SBP"/>
</dbReference>
<accession>A0A9W5XZ59</accession>
<organism evidence="2 3">
    <name type="scientific">Clostridium folliculivorans</name>
    <dbReference type="NCBI Taxonomy" id="2886038"/>
    <lineage>
        <taxon>Bacteria</taxon>
        <taxon>Bacillati</taxon>
        <taxon>Bacillota</taxon>
        <taxon>Clostridia</taxon>
        <taxon>Eubacteriales</taxon>
        <taxon>Clostridiaceae</taxon>
        <taxon>Clostridium</taxon>
    </lineage>
</organism>
<proteinExistence type="predicted"/>
<evidence type="ECO:0000313" key="2">
    <source>
        <dbReference type="EMBL" id="GKU23668.1"/>
    </source>
</evidence>
<protein>
    <submittedName>
        <fullName evidence="2">Uncharacterized protein</fullName>
    </submittedName>
</protein>
<feature type="signal peptide" evidence="1">
    <location>
        <begin position="1"/>
        <end position="22"/>
    </location>
</feature>
<keyword evidence="1" id="KW-0732">Signal</keyword>